<dbReference type="OrthoDB" id="998120at2"/>
<reference evidence="1 2" key="1">
    <citation type="submission" date="2014-04" db="EMBL/GenBank/DDBJ databases">
        <title>Characterization and application of a salt tolerant electro-active bacterium.</title>
        <authorList>
            <person name="Yang L."/>
            <person name="Wei S."/>
            <person name="Tay Q.X.M."/>
        </authorList>
    </citation>
    <scope>NUCLEOTIDE SEQUENCE [LARGE SCALE GENOMIC DNA]</scope>
    <source>
        <strain evidence="1 2">LY1</strain>
    </source>
</reference>
<dbReference type="STRING" id="1048983.EL17_01230"/>
<name>A0A074L2T4_9BACT</name>
<dbReference type="eggNOG" id="ENOG502ZAFV">
    <property type="taxonomic scope" value="Bacteria"/>
</dbReference>
<accession>A0A074L2T4</accession>
<sequence length="267" mass="30666">MTSKHLLIIPFYLIAYLGTAQSKPELDPITLADSLIQLVIEQEGLYTLYGGLKPISTVQHFSYAIDSISGDYIHKGEIKKDLIRLSQSLKLLSNDSIGYTVIPFKMVSGKTKTFEILVYHKAALKNMISDKTDFFLRRGILPDDNIEKLLAIYEFEDKYDRYRAYGHLFGYPDHAVDFFVNSARSNDETGKFVERDFNQIPVASGQKGRFVYAVPKGYELGESDEEIMLRAGILLAKFQHDWEMYQSQLNPEENPSYLHFLYFLAEQ</sequence>
<evidence type="ECO:0000313" key="2">
    <source>
        <dbReference type="Proteomes" id="UP000027821"/>
    </source>
</evidence>
<dbReference type="RefSeq" id="WP_051719762.1">
    <property type="nucleotide sequence ID" value="NZ_JMIH01000011.1"/>
</dbReference>
<comment type="caution">
    <text evidence="1">The sequence shown here is derived from an EMBL/GenBank/DDBJ whole genome shotgun (WGS) entry which is preliminary data.</text>
</comment>
<dbReference type="EMBL" id="JMIH01000011">
    <property type="protein sequence ID" value="KEO75499.1"/>
    <property type="molecule type" value="Genomic_DNA"/>
</dbReference>
<dbReference type="Proteomes" id="UP000027821">
    <property type="component" value="Unassembled WGS sequence"/>
</dbReference>
<organism evidence="1 2">
    <name type="scientific">Anditalea andensis</name>
    <dbReference type="NCBI Taxonomy" id="1048983"/>
    <lineage>
        <taxon>Bacteria</taxon>
        <taxon>Pseudomonadati</taxon>
        <taxon>Bacteroidota</taxon>
        <taxon>Cytophagia</taxon>
        <taxon>Cytophagales</taxon>
        <taxon>Cytophagaceae</taxon>
        <taxon>Anditalea</taxon>
    </lineage>
</organism>
<evidence type="ECO:0000313" key="1">
    <source>
        <dbReference type="EMBL" id="KEO75499.1"/>
    </source>
</evidence>
<protein>
    <submittedName>
        <fullName evidence="1">Uncharacterized protein</fullName>
    </submittedName>
</protein>
<proteinExistence type="predicted"/>
<keyword evidence="2" id="KW-1185">Reference proteome</keyword>
<gene>
    <name evidence="1" type="ORF">EL17_01230</name>
</gene>
<dbReference type="AlphaFoldDB" id="A0A074L2T4"/>